<dbReference type="Proteomes" id="UP000186607">
    <property type="component" value="Unassembled WGS sequence"/>
</dbReference>
<accession>A0A1U7NZU3</accession>
<dbReference type="InterPro" id="IPR011437">
    <property type="entry name" value="DUF1540"/>
</dbReference>
<dbReference type="Pfam" id="PF07561">
    <property type="entry name" value="DUF1540"/>
    <property type="match status" value="1"/>
</dbReference>
<dbReference type="STRING" id="249408.BOO71_0005467"/>
<evidence type="ECO:0000313" key="2">
    <source>
        <dbReference type="EMBL" id="OLV18442.1"/>
    </source>
</evidence>
<organism evidence="2 3">
    <name type="scientific">Deinococcus marmoris</name>
    <dbReference type="NCBI Taxonomy" id="249408"/>
    <lineage>
        <taxon>Bacteria</taxon>
        <taxon>Thermotogati</taxon>
        <taxon>Deinococcota</taxon>
        <taxon>Deinococci</taxon>
        <taxon>Deinococcales</taxon>
        <taxon>Deinococcaceae</taxon>
        <taxon>Deinococcus</taxon>
    </lineage>
</organism>
<evidence type="ECO:0000259" key="1">
    <source>
        <dbReference type="Pfam" id="PF07561"/>
    </source>
</evidence>
<name>A0A1U7NZU3_9DEIO</name>
<proteinExistence type="predicted"/>
<feature type="domain" description="DUF1540" evidence="1">
    <location>
        <begin position="15"/>
        <end position="48"/>
    </location>
</feature>
<keyword evidence="3" id="KW-1185">Reference proteome</keyword>
<sequence>MGMNENTSASTTVSRCDATSCRFNSDQNCTAGQIEISMSAGSAQCLTFSPSTDAQGNQPSAQQ</sequence>
<reference evidence="2 3" key="1">
    <citation type="submission" date="2017-01" db="EMBL/GenBank/DDBJ databases">
        <title>Genome Analysis of Deinococcus marmoris KOPRI26562.</title>
        <authorList>
            <person name="Kim J.H."/>
            <person name="Oh H.-M."/>
        </authorList>
    </citation>
    <scope>NUCLEOTIDE SEQUENCE [LARGE SCALE GENOMIC DNA]</scope>
    <source>
        <strain evidence="2 3">KOPRI26562</strain>
    </source>
</reference>
<dbReference type="EMBL" id="MSTI01000066">
    <property type="protein sequence ID" value="OLV18442.1"/>
    <property type="molecule type" value="Genomic_DNA"/>
</dbReference>
<dbReference type="AlphaFoldDB" id="A0A1U7NZU3"/>
<comment type="caution">
    <text evidence="2">The sequence shown here is derived from an EMBL/GenBank/DDBJ whole genome shotgun (WGS) entry which is preliminary data.</text>
</comment>
<protein>
    <recommendedName>
        <fullName evidence="1">DUF1540 domain-containing protein</fullName>
    </recommendedName>
</protein>
<gene>
    <name evidence="2" type="ORF">BOO71_0005467</name>
</gene>
<evidence type="ECO:0000313" key="3">
    <source>
        <dbReference type="Proteomes" id="UP000186607"/>
    </source>
</evidence>